<feature type="transmembrane region" description="Helical" evidence="2">
    <location>
        <begin position="449"/>
        <end position="474"/>
    </location>
</feature>
<evidence type="ECO:0000256" key="2">
    <source>
        <dbReference type="SAM" id="Phobius"/>
    </source>
</evidence>
<feature type="compositionally biased region" description="Polar residues" evidence="1">
    <location>
        <begin position="354"/>
        <end position="367"/>
    </location>
</feature>
<keyword evidence="2" id="KW-1133">Transmembrane helix</keyword>
<evidence type="ECO:0000313" key="3">
    <source>
        <dbReference type="EMBL" id="SCU90572.1"/>
    </source>
</evidence>
<evidence type="ECO:0000313" key="4">
    <source>
        <dbReference type="Proteomes" id="UP000189911"/>
    </source>
</evidence>
<reference evidence="4" key="1">
    <citation type="submission" date="2016-03" db="EMBL/GenBank/DDBJ databases">
        <authorList>
            <person name="Devillers Hugo."/>
        </authorList>
    </citation>
    <scope>NUCLEOTIDE SEQUENCE [LARGE SCALE GENOMIC DNA]</scope>
</reference>
<accession>A0A1G4JJB0</accession>
<feature type="transmembrane region" description="Helical" evidence="2">
    <location>
        <begin position="509"/>
        <end position="532"/>
    </location>
</feature>
<dbReference type="EMBL" id="LT598448">
    <property type="protein sequence ID" value="SCU90572.1"/>
    <property type="molecule type" value="Genomic_DNA"/>
</dbReference>
<feature type="compositionally biased region" description="Polar residues" evidence="1">
    <location>
        <begin position="278"/>
        <end position="298"/>
    </location>
</feature>
<protein>
    <submittedName>
        <fullName evidence="3">LANO_0D09230g1_1</fullName>
    </submittedName>
</protein>
<feature type="region of interest" description="Disordered" evidence="1">
    <location>
        <begin position="1"/>
        <end position="50"/>
    </location>
</feature>
<gene>
    <name evidence="3" type="ORF">LANO_0D09230G</name>
</gene>
<feature type="compositionally biased region" description="Polar residues" evidence="1">
    <location>
        <begin position="209"/>
        <end position="224"/>
    </location>
</feature>
<keyword evidence="2" id="KW-0472">Membrane</keyword>
<feature type="compositionally biased region" description="Basic and acidic residues" evidence="1">
    <location>
        <begin position="28"/>
        <end position="41"/>
    </location>
</feature>
<feature type="region of interest" description="Disordered" evidence="1">
    <location>
        <begin position="167"/>
        <end position="228"/>
    </location>
</feature>
<sequence>MSDHQDSSADTSGSSDSTGGKIWLSGREAPKKPDSYFKESFEPSSDSGAPSLSVYIDYARFADSSHNSDSSGGHDSTSSKHLSLDNAAPDGLSENVATSNKRIAIQKSYQSLQNPILASNFKSQSSDTINTDVLLSSRKASSNINDIPILGTPDSNLKKYANFENGIPLRPLKHHPANQERDSRKTISTSLLDSNSIRRYSDMSGPDARSSSHYGDDTTNTFNPATPLVPIHNEIEEESEESWEYEKHSKPSIEEAVKLFKQEASALPPVQLIDPSSPMIQTNTVPKKASQSSLQSRVSDQTSRYSQTRRSRRGPQYPSLLTSILVPPPNTNRKKVKKTTKDVSPTIPALRKVSGNSENSKTSSQGQDIEVDKPRKKGSNTTQHIHATAQLPYRDVQDDLHQIYQYRDMLNGKDVEKEAFYAQYIDSSSISSRGSQLGKFRDIFSLSRIAMVLLLCMLVPPLYFIIGWGSGTCMSDKKLMKMIMNKEHREGILAGFVWDVNLRWFRNMCLLLGLLEVLIILACVGVGIGVGLSKS</sequence>
<feature type="compositionally biased region" description="Low complexity" evidence="1">
    <location>
        <begin position="8"/>
        <end position="20"/>
    </location>
</feature>
<feature type="compositionally biased region" description="Polar residues" evidence="1">
    <location>
        <begin position="186"/>
        <end position="198"/>
    </location>
</feature>
<keyword evidence="2" id="KW-0812">Transmembrane</keyword>
<dbReference type="OrthoDB" id="4068624at2759"/>
<proteinExistence type="predicted"/>
<keyword evidence="4" id="KW-1185">Reference proteome</keyword>
<dbReference type="AlphaFoldDB" id="A0A1G4JJB0"/>
<feature type="region of interest" description="Disordered" evidence="1">
    <location>
        <begin position="64"/>
        <end position="95"/>
    </location>
</feature>
<name>A0A1G4JJB0_9SACH</name>
<feature type="compositionally biased region" description="Low complexity" evidence="1">
    <location>
        <begin position="64"/>
        <end position="76"/>
    </location>
</feature>
<organism evidence="3 4">
    <name type="scientific">Lachancea nothofagi CBS 11611</name>
    <dbReference type="NCBI Taxonomy" id="1266666"/>
    <lineage>
        <taxon>Eukaryota</taxon>
        <taxon>Fungi</taxon>
        <taxon>Dikarya</taxon>
        <taxon>Ascomycota</taxon>
        <taxon>Saccharomycotina</taxon>
        <taxon>Saccharomycetes</taxon>
        <taxon>Saccharomycetales</taxon>
        <taxon>Saccharomycetaceae</taxon>
        <taxon>Lachancea</taxon>
    </lineage>
</organism>
<dbReference type="Proteomes" id="UP000189911">
    <property type="component" value="Chromosome D"/>
</dbReference>
<feature type="region of interest" description="Disordered" evidence="1">
    <location>
        <begin position="271"/>
        <end position="385"/>
    </location>
</feature>
<evidence type="ECO:0000256" key="1">
    <source>
        <dbReference type="SAM" id="MobiDB-lite"/>
    </source>
</evidence>